<dbReference type="SUPFAM" id="SSF56672">
    <property type="entry name" value="DNA/RNA polymerases"/>
    <property type="match status" value="1"/>
</dbReference>
<accession>A0AAW2PMS9</accession>
<dbReference type="CDD" id="cd09272">
    <property type="entry name" value="RNase_HI_RT_Ty1"/>
    <property type="match status" value="1"/>
</dbReference>
<dbReference type="Pfam" id="PF07727">
    <property type="entry name" value="RVT_2"/>
    <property type="match status" value="1"/>
</dbReference>
<evidence type="ECO:0000313" key="2">
    <source>
        <dbReference type="EMBL" id="KAL0355686.1"/>
    </source>
</evidence>
<dbReference type="PANTHER" id="PTHR11439">
    <property type="entry name" value="GAG-POL-RELATED RETROTRANSPOSON"/>
    <property type="match status" value="1"/>
</dbReference>
<dbReference type="InterPro" id="IPR043502">
    <property type="entry name" value="DNA/RNA_pol_sf"/>
</dbReference>
<sequence>MPKEKWRGIKRDLLQKDTNKSMVDYEEVFAPVARLETIRLLIALAAQNRWPIHQMDVKSAFLNGTLEEEVYVKQPEGFSVIGHENKVLKLKKALYGLKQAPRAWYSRLDNYLQKNGFSRCLHEYALYVKKDKGDILYICIYVDDLILTGNNQHMYENFKKVMAQEFEMSDMGLMSYYLGLEVKQRSDGIFISQEAYARETLKKFKMKECNPVTTPIECGVKLSKDDGARKVDSTTFRSLVGSLSESIHGNPSEEHMNAAKRILRYLKGTFDYGIFYTSSNDVCLKGYCDSDYAGDVDDRKSTTGFVFYFGENAISWCSRKQPIVTLSTCESEYVATTAGTCHAIWLRRLLSELYFAQDRATKIMVDNKSAIALAKNPVFHDRSKHIDARFHFIRDCIANKEIEVEYVKTLDQVADIFTKALKKDRFQQLREMIGVVKESSLEGVLRISRNKLASIFTDLFISRSNFQPTYLLAGPIFQPTLKRFQSQTVTILDEFYMYLKLFESSFTWSKFQVHWNFLHKVMTIRVHHVRTENDS</sequence>
<dbReference type="PANTHER" id="PTHR11439:SF517">
    <property type="entry name" value="CYSTEINE-RICH RLK (RECEPTOR-LIKE PROTEIN KINASE) 8"/>
    <property type="match status" value="1"/>
</dbReference>
<dbReference type="EMBL" id="JACGWJ010000017">
    <property type="protein sequence ID" value="KAL0355686.1"/>
    <property type="molecule type" value="Genomic_DNA"/>
</dbReference>
<protein>
    <submittedName>
        <fullName evidence="2">Retrovirus-related Pol polyprotein from transposon RE1</fullName>
    </submittedName>
</protein>
<organism evidence="2">
    <name type="scientific">Sesamum radiatum</name>
    <name type="common">Black benniseed</name>
    <dbReference type="NCBI Taxonomy" id="300843"/>
    <lineage>
        <taxon>Eukaryota</taxon>
        <taxon>Viridiplantae</taxon>
        <taxon>Streptophyta</taxon>
        <taxon>Embryophyta</taxon>
        <taxon>Tracheophyta</taxon>
        <taxon>Spermatophyta</taxon>
        <taxon>Magnoliopsida</taxon>
        <taxon>eudicotyledons</taxon>
        <taxon>Gunneridae</taxon>
        <taxon>Pentapetalae</taxon>
        <taxon>asterids</taxon>
        <taxon>lamiids</taxon>
        <taxon>Lamiales</taxon>
        <taxon>Pedaliaceae</taxon>
        <taxon>Sesamum</taxon>
    </lineage>
</organism>
<reference evidence="2" key="1">
    <citation type="submission" date="2020-06" db="EMBL/GenBank/DDBJ databases">
        <authorList>
            <person name="Li T."/>
            <person name="Hu X."/>
            <person name="Zhang T."/>
            <person name="Song X."/>
            <person name="Zhang H."/>
            <person name="Dai N."/>
            <person name="Sheng W."/>
            <person name="Hou X."/>
            <person name="Wei L."/>
        </authorList>
    </citation>
    <scope>NUCLEOTIDE SEQUENCE</scope>
    <source>
        <strain evidence="2">G02</strain>
        <tissue evidence="2">Leaf</tissue>
    </source>
</reference>
<comment type="caution">
    <text evidence="2">The sequence shown here is derived from an EMBL/GenBank/DDBJ whole genome shotgun (WGS) entry which is preliminary data.</text>
</comment>
<reference evidence="2" key="2">
    <citation type="journal article" date="2024" name="Plant">
        <title>Genomic evolution and insights into agronomic trait innovations of Sesamum species.</title>
        <authorList>
            <person name="Miao H."/>
            <person name="Wang L."/>
            <person name="Qu L."/>
            <person name="Liu H."/>
            <person name="Sun Y."/>
            <person name="Le M."/>
            <person name="Wang Q."/>
            <person name="Wei S."/>
            <person name="Zheng Y."/>
            <person name="Lin W."/>
            <person name="Duan Y."/>
            <person name="Cao H."/>
            <person name="Xiong S."/>
            <person name="Wang X."/>
            <person name="Wei L."/>
            <person name="Li C."/>
            <person name="Ma Q."/>
            <person name="Ju M."/>
            <person name="Zhao R."/>
            <person name="Li G."/>
            <person name="Mu C."/>
            <person name="Tian Q."/>
            <person name="Mei H."/>
            <person name="Zhang T."/>
            <person name="Gao T."/>
            <person name="Zhang H."/>
        </authorList>
    </citation>
    <scope>NUCLEOTIDE SEQUENCE</scope>
    <source>
        <strain evidence="2">G02</strain>
    </source>
</reference>
<dbReference type="InterPro" id="IPR013103">
    <property type="entry name" value="RVT_2"/>
</dbReference>
<gene>
    <name evidence="2" type="ORF">Sradi_4015500</name>
</gene>
<name>A0AAW2PMS9_SESRA</name>
<dbReference type="AlphaFoldDB" id="A0AAW2PMS9"/>
<proteinExistence type="predicted"/>
<feature type="domain" description="Reverse transcriptase Ty1/copia-type" evidence="1">
    <location>
        <begin position="21"/>
        <end position="217"/>
    </location>
</feature>
<evidence type="ECO:0000259" key="1">
    <source>
        <dbReference type="Pfam" id="PF07727"/>
    </source>
</evidence>